<evidence type="ECO:0000313" key="4">
    <source>
        <dbReference type="EMBL" id="SFK83548.1"/>
    </source>
</evidence>
<organism evidence="4 5">
    <name type="scientific">Streptosporangium canum</name>
    <dbReference type="NCBI Taxonomy" id="324952"/>
    <lineage>
        <taxon>Bacteria</taxon>
        <taxon>Bacillati</taxon>
        <taxon>Actinomycetota</taxon>
        <taxon>Actinomycetes</taxon>
        <taxon>Streptosporangiales</taxon>
        <taxon>Streptosporangiaceae</taxon>
        <taxon>Streptosporangium</taxon>
    </lineage>
</organism>
<feature type="compositionally biased region" description="Polar residues" evidence="2">
    <location>
        <begin position="25"/>
        <end position="40"/>
    </location>
</feature>
<dbReference type="FunFam" id="3.40.50.720:FF:000121">
    <property type="entry name" value="Prostaglandin reductase 2"/>
    <property type="match status" value="1"/>
</dbReference>
<gene>
    <name evidence="4" type="ORF">SAMN05216275_13734</name>
</gene>
<dbReference type="AlphaFoldDB" id="A0A1I4CQL0"/>
<dbReference type="InterPro" id="IPR020843">
    <property type="entry name" value="ER"/>
</dbReference>
<dbReference type="EMBL" id="FOQY01000037">
    <property type="protein sequence ID" value="SFK83548.1"/>
    <property type="molecule type" value="Genomic_DNA"/>
</dbReference>
<keyword evidence="1" id="KW-0560">Oxidoreductase</keyword>
<proteinExistence type="predicted"/>
<evidence type="ECO:0000259" key="3">
    <source>
        <dbReference type="SMART" id="SM00829"/>
    </source>
</evidence>
<dbReference type="GO" id="GO:0016628">
    <property type="term" value="F:oxidoreductase activity, acting on the CH-CH group of donors, NAD or NADP as acceptor"/>
    <property type="evidence" value="ECO:0007669"/>
    <property type="project" value="InterPro"/>
</dbReference>
<evidence type="ECO:0000256" key="1">
    <source>
        <dbReference type="ARBA" id="ARBA00023002"/>
    </source>
</evidence>
<dbReference type="Gene3D" id="3.90.180.10">
    <property type="entry name" value="Medium-chain alcohol dehydrogenases, catalytic domain"/>
    <property type="match status" value="1"/>
</dbReference>
<dbReference type="InterPro" id="IPR011032">
    <property type="entry name" value="GroES-like_sf"/>
</dbReference>
<dbReference type="InterPro" id="IPR036291">
    <property type="entry name" value="NAD(P)-bd_dom_sf"/>
</dbReference>
<keyword evidence="5" id="KW-1185">Reference proteome</keyword>
<dbReference type="InterPro" id="IPR041694">
    <property type="entry name" value="ADH_N_2"/>
</dbReference>
<dbReference type="Proteomes" id="UP000199111">
    <property type="component" value="Unassembled WGS sequence"/>
</dbReference>
<dbReference type="SUPFAM" id="SSF51735">
    <property type="entry name" value="NAD(P)-binding Rossmann-fold domains"/>
    <property type="match status" value="1"/>
</dbReference>
<dbReference type="Pfam" id="PF16884">
    <property type="entry name" value="ADH_N_2"/>
    <property type="match status" value="1"/>
</dbReference>
<accession>A0A1I4CQL0</accession>
<dbReference type="SMART" id="SM00829">
    <property type="entry name" value="PKS_ER"/>
    <property type="match status" value="1"/>
</dbReference>
<dbReference type="PANTHER" id="PTHR43205:SF7">
    <property type="entry name" value="PROSTAGLANDIN REDUCTASE 1"/>
    <property type="match status" value="1"/>
</dbReference>
<dbReference type="CDD" id="cd05288">
    <property type="entry name" value="PGDH"/>
    <property type="match status" value="1"/>
</dbReference>
<feature type="region of interest" description="Disordered" evidence="2">
    <location>
        <begin position="1"/>
        <end position="43"/>
    </location>
</feature>
<sequence length="375" mass="39550">MGGPSLPPLEGNGFREERAPPQEGFTMSNDTSNGSGSAGRTASREIRLASRPSGWPTAENFELAQVGPPAPAEGQVLIRNLYMSVDPYMRGRMNDTKSYTPPFELGRPLEGGAVGEVVESRAPGLAAGDFVLHGYGWREYAVAGAGQVRKVEEIPGVPLSAYLGVLGMPGLTAYVGLLDIAAFKAGDAVFVSGAAGAVGSLVGQIARLKGASRVVGSAGSQEKISYLTGKLGFDAAFNYKTAPVRRQLAQVAPDGIDVYFDNVGGDHLEAALEAFKDYGRVAMCGAISVYNAAEPVPGPSNLFLAVGKRLTLRGFIVGDHFDRMPDMVAEVGAWLRDGEITFEETVVDGLENAPRAFIDMLRGANTGKMVVRLVH</sequence>
<dbReference type="Gene3D" id="3.40.50.720">
    <property type="entry name" value="NAD(P)-binding Rossmann-like Domain"/>
    <property type="match status" value="1"/>
</dbReference>
<dbReference type="PANTHER" id="PTHR43205">
    <property type="entry name" value="PROSTAGLANDIN REDUCTASE"/>
    <property type="match status" value="1"/>
</dbReference>
<evidence type="ECO:0000256" key="2">
    <source>
        <dbReference type="SAM" id="MobiDB-lite"/>
    </source>
</evidence>
<evidence type="ECO:0000313" key="5">
    <source>
        <dbReference type="Proteomes" id="UP000199111"/>
    </source>
</evidence>
<reference evidence="5" key="1">
    <citation type="submission" date="2016-10" db="EMBL/GenBank/DDBJ databases">
        <authorList>
            <person name="Varghese N."/>
            <person name="Submissions S."/>
        </authorList>
    </citation>
    <scope>NUCLEOTIDE SEQUENCE [LARGE SCALE GENOMIC DNA]</scope>
    <source>
        <strain evidence="5">CGMCC 4.2126</strain>
    </source>
</reference>
<dbReference type="SUPFAM" id="SSF50129">
    <property type="entry name" value="GroES-like"/>
    <property type="match status" value="2"/>
</dbReference>
<feature type="domain" description="Enoyl reductase (ER)" evidence="3">
    <location>
        <begin position="57"/>
        <end position="371"/>
    </location>
</feature>
<dbReference type="InterPro" id="IPR013149">
    <property type="entry name" value="ADH-like_C"/>
</dbReference>
<name>A0A1I4CQL0_9ACTN</name>
<protein>
    <recommendedName>
        <fullName evidence="3">Enoyl reductase (ER) domain-containing protein</fullName>
    </recommendedName>
</protein>
<dbReference type="InterPro" id="IPR045010">
    <property type="entry name" value="MDR_fam"/>
</dbReference>
<dbReference type="Pfam" id="PF00107">
    <property type="entry name" value="ADH_zinc_N"/>
    <property type="match status" value="1"/>
</dbReference>